<keyword evidence="3 5" id="KW-0067">ATP-binding</keyword>
<gene>
    <name evidence="5" type="ORF">HEQ75_09820</name>
</gene>
<dbReference type="PROSITE" id="PS00211">
    <property type="entry name" value="ABC_TRANSPORTER_1"/>
    <property type="match status" value="1"/>
</dbReference>
<evidence type="ECO:0000313" key="6">
    <source>
        <dbReference type="Proteomes" id="UP000787635"/>
    </source>
</evidence>
<dbReference type="PANTHER" id="PTHR42781:SF4">
    <property type="entry name" value="SPERMIDINE_PUTRESCINE IMPORT ATP-BINDING PROTEIN POTA"/>
    <property type="match status" value="1"/>
</dbReference>
<dbReference type="Pfam" id="PF00005">
    <property type="entry name" value="ABC_tran"/>
    <property type="match status" value="1"/>
</dbReference>
<dbReference type="GO" id="GO:0005524">
    <property type="term" value="F:ATP binding"/>
    <property type="evidence" value="ECO:0007669"/>
    <property type="project" value="UniProtKB-KW"/>
</dbReference>
<dbReference type="Pfam" id="PF08402">
    <property type="entry name" value="TOBE_2"/>
    <property type="match status" value="1"/>
</dbReference>
<organism evidence="5 6">
    <name type="scientific">Falsiroseomonas selenitidurans</name>
    <dbReference type="NCBI Taxonomy" id="2716335"/>
    <lineage>
        <taxon>Bacteria</taxon>
        <taxon>Pseudomonadati</taxon>
        <taxon>Pseudomonadota</taxon>
        <taxon>Alphaproteobacteria</taxon>
        <taxon>Acetobacterales</taxon>
        <taxon>Roseomonadaceae</taxon>
        <taxon>Falsiroseomonas</taxon>
    </lineage>
</organism>
<keyword evidence="2" id="KW-0547">Nucleotide-binding</keyword>
<evidence type="ECO:0000256" key="2">
    <source>
        <dbReference type="ARBA" id="ARBA00022741"/>
    </source>
</evidence>
<dbReference type="SUPFAM" id="SSF52540">
    <property type="entry name" value="P-loop containing nucleoside triphosphate hydrolases"/>
    <property type="match status" value="1"/>
</dbReference>
<dbReference type="EMBL" id="JAAVNE010000012">
    <property type="protein sequence ID" value="NKC31155.1"/>
    <property type="molecule type" value="Genomic_DNA"/>
</dbReference>
<evidence type="ECO:0000259" key="4">
    <source>
        <dbReference type="PROSITE" id="PS50893"/>
    </source>
</evidence>
<dbReference type="InterPro" id="IPR003593">
    <property type="entry name" value="AAA+_ATPase"/>
</dbReference>
<dbReference type="PANTHER" id="PTHR42781">
    <property type="entry name" value="SPERMIDINE/PUTRESCINE IMPORT ATP-BINDING PROTEIN POTA"/>
    <property type="match status" value="1"/>
</dbReference>
<evidence type="ECO:0000256" key="1">
    <source>
        <dbReference type="ARBA" id="ARBA00022448"/>
    </source>
</evidence>
<dbReference type="InterPro" id="IPR050093">
    <property type="entry name" value="ABC_SmlMolc_Importer"/>
</dbReference>
<proteinExistence type="predicted"/>
<dbReference type="Proteomes" id="UP000787635">
    <property type="component" value="Unassembled WGS sequence"/>
</dbReference>
<dbReference type="SUPFAM" id="SSF50331">
    <property type="entry name" value="MOP-like"/>
    <property type="match status" value="1"/>
</dbReference>
<keyword evidence="1" id="KW-0813">Transport</keyword>
<dbReference type="Gene3D" id="3.40.50.300">
    <property type="entry name" value="P-loop containing nucleotide triphosphate hydrolases"/>
    <property type="match status" value="1"/>
</dbReference>
<name>A0ABX1E388_9PROT</name>
<dbReference type="InterPro" id="IPR013611">
    <property type="entry name" value="Transp-assoc_OB_typ2"/>
</dbReference>
<dbReference type="InterPro" id="IPR017871">
    <property type="entry name" value="ABC_transporter-like_CS"/>
</dbReference>
<dbReference type="InterPro" id="IPR003439">
    <property type="entry name" value="ABC_transporter-like_ATP-bd"/>
</dbReference>
<dbReference type="InterPro" id="IPR027417">
    <property type="entry name" value="P-loop_NTPase"/>
</dbReference>
<protein>
    <submittedName>
        <fullName evidence="5">ABC transporter ATP-binding protein</fullName>
    </submittedName>
</protein>
<accession>A0ABX1E388</accession>
<dbReference type="PROSITE" id="PS50893">
    <property type="entry name" value="ABC_TRANSPORTER_2"/>
    <property type="match status" value="1"/>
</dbReference>
<keyword evidence="6" id="KW-1185">Reference proteome</keyword>
<evidence type="ECO:0000256" key="3">
    <source>
        <dbReference type="ARBA" id="ARBA00022840"/>
    </source>
</evidence>
<dbReference type="InterPro" id="IPR008995">
    <property type="entry name" value="Mo/tungstate-bd_C_term_dom"/>
</dbReference>
<comment type="caution">
    <text evidence="5">The sequence shown here is derived from an EMBL/GenBank/DDBJ whole genome shotgun (WGS) entry which is preliminary data.</text>
</comment>
<evidence type="ECO:0000313" key="5">
    <source>
        <dbReference type="EMBL" id="NKC31155.1"/>
    </source>
</evidence>
<reference evidence="5 6" key="1">
    <citation type="submission" date="2020-03" db="EMBL/GenBank/DDBJ databases">
        <title>Roseomonas selenitidurans sp. nov. isolated from urban soil.</title>
        <authorList>
            <person name="Liu H."/>
        </authorList>
    </citation>
    <scope>NUCLEOTIDE SEQUENCE [LARGE SCALE GENOMIC DNA]</scope>
    <source>
        <strain evidence="5 6">BU-1</strain>
    </source>
</reference>
<sequence length="344" mass="36133">MSGAAPRLRLEAVRKAFGSARAVDGVSLAVGAGEFVTLLGASGCGKTTLLRIAAGFTAPDGGRVAIDGADATAAAPAARGMGFVFQSYALFPTKTAAENIGFALRVAGRPRAESAARVREVAAMVAILPLLDRYPHELSGGQQQRVALARAIAPAPRMLLLDEPLAALDARIRHRLRDEIRALTDRLGMTALYVTHDQEEALAISDRVVVMRDGRIEQEAAPADLYLRPASRFVAEFVGQATLLEAEIVQGVPQALGIAWPLAAARADGPCLMVLRPEELAADPDGPLRGIVESARFLGAMLRVGLVLPCGTRIAADLPARHLRPAPGEALALRPIAAPALVPR</sequence>
<feature type="domain" description="ABC transporter" evidence="4">
    <location>
        <begin position="8"/>
        <end position="238"/>
    </location>
</feature>
<dbReference type="SMART" id="SM00382">
    <property type="entry name" value="AAA"/>
    <property type="match status" value="1"/>
</dbReference>